<name>A0A643C7T4_BALPH</name>
<dbReference type="GO" id="GO:0007265">
    <property type="term" value="P:Ras protein signal transduction"/>
    <property type="evidence" value="ECO:0007669"/>
    <property type="project" value="TreeGrafter"/>
</dbReference>
<dbReference type="AlphaFoldDB" id="A0A643C7T4"/>
<organism evidence="3 4">
    <name type="scientific">Balaenoptera physalus</name>
    <name type="common">Fin whale</name>
    <name type="synonym">Balaena physalus</name>
    <dbReference type="NCBI Taxonomy" id="9770"/>
    <lineage>
        <taxon>Eukaryota</taxon>
        <taxon>Metazoa</taxon>
        <taxon>Chordata</taxon>
        <taxon>Craniata</taxon>
        <taxon>Vertebrata</taxon>
        <taxon>Euteleostomi</taxon>
        <taxon>Mammalia</taxon>
        <taxon>Eutheria</taxon>
        <taxon>Laurasiatheria</taxon>
        <taxon>Artiodactyla</taxon>
        <taxon>Whippomorpha</taxon>
        <taxon>Cetacea</taxon>
        <taxon>Mysticeti</taxon>
        <taxon>Balaenopteridae</taxon>
        <taxon>Balaenoptera</taxon>
    </lineage>
</organism>
<dbReference type="Pfam" id="PF02174">
    <property type="entry name" value="IRS"/>
    <property type="match status" value="1"/>
</dbReference>
<dbReference type="GO" id="GO:0007169">
    <property type="term" value="P:cell surface receptor protein tyrosine kinase signaling pathway"/>
    <property type="evidence" value="ECO:0007669"/>
    <property type="project" value="TreeGrafter"/>
</dbReference>
<reference evidence="3 4" key="1">
    <citation type="journal article" date="2019" name="PLoS ONE">
        <title>Genomic analyses reveal an absence of contemporary introgressive admixture between fin whales and blue whales, despite known hybrids.</title>
        <authorList>
            <person name="Westbury M.V."/>
            <person name="Petersen B."/>
            <person name="Lorenzen E.D."/>
        </authorList>
    </citation>
    <scope>NUCLEOTIDE SEQUENCE [LARGE SCALE GENOMIC DNA]</scope>
    <source>
        <strain evidence="3">FinWhale-01</strain>
    </source>
</reference>
<dbReference type="InterPro" id="IPR011993">
    <property type="entry name" value="PH-like_dom_sf"/>
</dbReference>
<dbReference type="GO" id="GO:0005737">
    <property type="term" value="C:cytoplasm"/>
    <property type="evidence" value="ECO:0007669"/>
    <property type="project" value="TreeGrafter"/>
</dbReference>
<feature type="domain" description="IRS-type PTB" evidence="2">
    <location>
        <begin position="91"/>
        <end position="153"/>
    </location>
</feature>
<dbReference type="OrthoDB" id="6020914at2759"/>
<dbReference type="SUPFAM" id="SSF50729">
    <property type="entry name" value="PH domain-like"/>
    <property type="match status" value="2"/>
</dbReference>
<dbReference type="InterPro" id="IPR002404">
    <property type="entry name" value="IRS_PTB"/>
</dbReference>
<feature type="region of interest" description="Disordered" evidence="1">
    <location>
        <begin position="229"/>
        <end position="250"/>
    </location>
</feature>
<protein>
    <recommendedName>
        <fullName evidence="2">IRS-type PTB domain-containing protein</fullName>
    </recommendedName>
</protein>
<evidence type="ECO:0000256" key="1">
    <source>
        <dbReference type="SAM" id="MobiDB-lite"/>
    </source>
</evidence>
<dbReference type="PANTHER" id="PTHR21258:SF14">
    <property type="entry name" value="DOCKING PROTEIN 2"/>
    <property type="match status" value="1"/>
</dbReference>
<dbReference type="PANTHER" id="PTHR21258">
    <property type="entry name" value="DOCKING PROTEIN RELATED"/>
    <property type="match status" value="1"/>
</dbReference>
<dbReference type="EMBL" id="SGJD01002212">
    <property type="protein sequence ID" value="KAB0396273.1"/>
    <property type="molecule type" value="Genomic_DNA"/>
</dbReference>
<dbReference type="Proteomes" id="UP000437017">
    <property type="component" value="Unassembled WGS sequence"/>
</dbReference>
<gene>
    <name evidence="3" type="ORF">E2I00_018979</name>
</gene>
<dbReference type="Gene3D" id="2.30.29.30">
    <property type="entry name" value="Pleckstrin-homology domain (PH domain)/Phosphotyrosine-binding domain (PTB)"/>
    <property type="match status" value="3"/>
</dbReference>
<feature type="compositionally biased region" description="Pro residues" evidence="1">
    <location>
        <begin position="156"/>
        <end position="174"/>
    </location>
</feature>
<dbReference type="InterPro" id="IPR050996">
    <property type="entry name" value="Docking_Protein_DOK"/>
</dbReference>
<proteinExistence type="predicted"/>
<comment type="caution">
    <text evidence="3">The sequence shown here is derived from an EMBL/GenBank/DDBJ whole genome shotgun (WGS) entry which is preliminary data.</text>
</comment>
<dbReference type="SMART" id="SM01244">
    <property type="entry name" value="IRS"/>
    <property type="match status" value="1"/>
</dbReference>
<feature type="non-terminal residue" evidence="3">
    <location>
        <position position="1"/>
    </location>
</feature>
<dbReference type="SMART" id="SM00310">
    <property type="entry name" value="PTBI"/>
    <property type="match status" value="1"/>
</dbReference>
<evidence type="ECO:0000259" key="2">
    <source>
        <dbReference type="SMART" id="SM00310"/>
    </source>
</evidence>
<dbReference type="GO" id="GO:0043410">
    <property type="term" value="P:positive regulation of MAPK cascade"/>
    <property type="evidence" value="ECO:0007669"/>
    <property type="project" value="TreeGrafter"/>
</dbReference>
<feature type="region of interest" description="Disordered" evidence="1">
    <location>
        <begin position="151"/>
        <end position="203"/>
    </location>
</feature>
<accession>A0A643C7T4</accession>
<evidence type="ECO:0000313" key="4">
    <source>
        <dbReference type="Proteomes" id="UP000437017"/>
    </source>
</evidence>
<keyword evidence="4" id="KW-1185">Reference proteome</keyword>
<evidence type="ECO:0000313" key="3">
    <source>
        <dbReference type="EMBL" id="KAB0396273.1"/>
    </source>
</evidence>
<sequence length="280" mass="30487">APRRVIRLSDCLRVAEAGGEVSSPRDTSTFFLETTERLYLLAAPTAERGDWIQAICLLAFPGQRKELEGKGGRPRMEENELYSSASTGAPRKEFAVTIRPTEASERCRLWGSYTLRAGESRRCISGEGNFEFETRQGNEIFLALEEAISAQKNASPPGPPTQPAPVPAVLPRPESPYSRPHDSLPPLSPTVRVPAPRQQRGPEGEYAVPFDAVARHLGKTLRGILAVPPQAPADPLRQAAADRDPSGLQHVYPAGQDFAASGWPQGTEYDNVMVLKKGPK</sequence>